<protein>
    <submittedName>
        <fullName evidence="1">Uncharacterized protein</fullName>
    </submittedName>
</protein>
<accession>K1RAW6</accession>
<reference evidence="1" key="1">
    <citation type="journal article" date="2012" name="Nature">
        <title>The oyster genome reveals stress adaptation and complexity of shell formation.</title>
        <authorList>
            <person name="Zhang G."/>
            <person name="Fang X."/>
            <person name="Guo X."/>
            <person name="Li L."/>
            <person name="Luo R."/>
            <person name="Xu F."/>
            <person name="Yang P."/>
            <person name="Zhang L."/>
            <person name="Wang X."/>
            <person name="Qi H."/>
            <person name="Xiong Z."/>
            <person name="Que H."/>
            <person name="Xie Y."/>
            <person name="Holland P.W."/>
            <person name="Paps J."/>
            <person name="Zhu Y."/>
            <person name="Wu F."/>
            <person name="Chen Y."/>
            <person name="Wang J."/>
            <person name="Peng C."/>
            <person name="Meng J."/>
            <person name="Yang L."/>
            <person name="Liu J."/>
            <person name="Wen B."/>
            <person name="Zhang N."/>
            <person name="Huang Z."/>
            <person name="Zhu Q."/>
            <person name="Feng Y."/>
            <person name="Mount A."/>
            <person name="Hedgecock D."/>
            <person name="Xu Z."/>
            <person name="Liu Y."/>
            <person name="Domazet-Loso T."/>
            <person name="Du Y."/>
            <person name="Sun X."/>
            <person name="Zhang S."/>
            <person name="Liu B."/>
            <person name="Cheng P."/>
            <person name="Jiang X."/>
            <person name="Li J."/>
            <person name="Fan D."/>
            <person name="Wang W."/>
            <person name="Fu W."/>
            <person name="Wang T."/>
            <person name="Wang B."/>
            <person name="Zhang J."/>
            <person name="Peng Z."/>
            <person name="Li Y."/>
            <person name="Li N."/>
            <person name="Wang J."/>
            <person name="Chen M."/>
            <person name="He Y."/>
            <person name="Tan F."/>
            <person name="Song X."/>
            <person name="Zheng Q."/>
            <person name="Huang R."/>
            <person name="Yang H."/>
            <person name="Du X."/>
            <person name="Chen L."/>
            <person name="Yang M."/>
            <person name="Gaffney P.M."/>
            <person name="Wang S."/>
            <person name="Luo L."/>
            <person name="She Z."/>
            <person name="Ming Y."/>
            <person name="Huang W."/>
            <person name="Zhang S."/>
            <person name="Huang B."/>
            <person name="Zhang Y."/>
            <person name="Qu T."/>
            <person name="Ni P."/>
            <person name="Miao G."/>
            <person name="Wang J."/>
            <person name="Wang Q."/>
            <person name="Steinberg C.E."/>
            <person name="Wang H."/>
            <person name="Li N."/>
            <person name="Qian L."/>
            <person name="Zhang G."/>
            <person name="Li Y."/>
            <person name="Yang H."/>
            <person name="Liu X."/>
            <person name="Wang J."/>
            <person name="Yin Y."/>
            <person name="Wang J."/>
        </authorList>
    </citation>
    <scope>NUCLEOTIDE SEQUENCE [LARGE SCALE GENOMIC DNA]</scope>
    <source>
        <strain evidence="1">05x7-T-G4-1.051#20</strain>
    </source>
</reference>
<dbReference type="AlphaFoldDB" id="K1RAW6"/>
<evidence type="ECO:0000313" key="1">
    <source>
        <dbReference type="EMBL" id="EKC31181.1"/>
    </source>
</evidence>
<dbReference type="EMBL" id="JH823244">
    <property type="protein sequence ID" value="EKC31181.1"/>
    <property type="molecule type" value="Genomic_DNA"/>
</dbReference>
<name>K1RAW6_MAGGI</name>
<organism evidence="1">
    <name type="scientific">Magallana gigas</name>
    <name type="common">Pacific oyster</name>
    <name type="synonym">Crassostrea gigas</name>
    <dbReference type="NCBI Taxonomy" id="29159"/>
    <lineage>
        <taxon>Eukaryota</taxon>
        <taxon>Metazoa</taxon>
        <taxon>Spiralia</taxon>
        <taxon>Lophotrochozoa</taxon>
        <taxon>Mollusca</taxon>
        <taxon>Bivalvia</taxon>
        <taxon>Autobranchia</taxon>
        <taxon>Pteriomorphia</taxon>
        <taxon>Ostreida</taxon>
        <taxon>Ostreoidea</taxon>
        <taxon>Ostreidae</taxon>
        <taxon>Magallana</taxon>
    </lineage>
</organism>
<gene>
    <name evidence="1" type="ORF">CGI_10028821</name>
</gene>
<sequence length="578" mass="67870">MCVENPSVGGVPNEERIRIAFRVLDDLVPKLGVYTRIFTKIKDDLFDAVYSEDLTTHTDGTVTKIPYFTLMKRIFDERDDKQDLLSEQLEEVKRRLFDKHKQFEESQQKIAQLEENIEELNHKIEGQEEDLRQKEADITRVEEELKEERERSEDMEQRLEGDINDLQDSLDEAHQEIENLARIHNQKNIPICYQANLMNNIEAAQKLEDQIMSVMNTAVEEFDKFLEEHKSELMKIDDRDDLTDAEYEVQEMDIEQADQEGRTLSQIEQFWAYMLEGDKIVEEKDFEFSVLDRLYLFMQERYLIDDIMYLCTHDLLSAIAEYSSMNKTIQVFGNVLCGNLDGACFRYMMLMCDFITVVEWKEVEDFRAFAHVVYPFMGEDDLETLHMSYTSFSENKISPQLVCQFLMHLILKYREPCFQEMEHKIIPVQGGQPPSQGMTWKEFNTSLDEIVTTSSERLRKKLFKEAEVAARFDGYRDTVPLMRLSPVSEIAGYLNLDSIAKSVRENIARKVVEWRERPSSSSSGKGVQHHEGQLVVSDEKLITMANVKLLANNVNRRARIRRERWDNQDDDWPYYSTN</sequence>
<dbReference type="InParanoid" id="K1RAW6"/>
<dbReference type="HOGENOM" id="CLU_012294_0_0_1"/>
<proteinExistence type="predicted"/>